<dbReference type="Proteomes" id="UP000027601">
    <property type="component" value="Unassembled WGS sequence"/>
</dbReference>
<feature type="compositionally biased region" description="Basic and acidic residues" evidence="1">
    <location>
        <begin position="161"/>
        <end position="174"/>
    </location>
</feature>
<comment type="caution">
    <text evidence="2">The sequence shown here is derived from an EMBL/GenBank/DDBJ whole genome shotgun (WGS) entry which is preliminary data.</text>
</comment>
<sequence length="187" mass="21072">MATCKLNAEQLANLATNFAGVVLVYKSTNKDGVETRTAQHFFGAEYEPADKSQDEVFRVWKNVVATFWAVKQKETDLRADNDGIRSKLRASTPTEIIFQTKNGERIKRYELEESVWQKIGLVPTKKDLERTARDYKKAIHAATKASFDALGFRVELPKEAEKPIEKVTETEAKKPATKHQQATQAAA</sequence>
<dbReference type="STRING" id="1121097.GCA_000428125_01481"/>
<name>A0A069DBY7_9BACE</name>
<feature type="compositionally biased region" description="Low complexity" evidence="1">
    <location>
        <begin position="178"/>
        <end position="187"/>
    </location>
</feature>
<organism evidence="2 3">
    <name type="scientific">Bacteroides graminisolvens DSM 19988 = JCM 15093</name>
    <dbReference type="NCBI Taxonomy" id="1121097"/>
    <lineage>
        <taxon>Bacteria</taxon>
        <taxon>Pseudomonadati</taxon>
        <taxon>Bacteroidota</taxon>
        <taxon>Bacteroidia</taxon>
        <taxon>Bacteroidales</taxon>
        <taxon>Bacteroidaceae</taxon>
        <taxon>Bacteroides</taxon>
    </lineage>
</organism>
<dbReference type="EMBL" id="BAJS01000029">
    <property type="protein sequence ID" value="GAK37824.1"/>
    <property type="molecule type" value="Genomic_DNA"/>
</dbReference>
<evidence type="ECO:0000313" key="2">
    <source>
        <dbReference type="EMBL" id="GAK37824.1"/>
    </source>
</evidence>
<gene>
    <name evidence="2" type="ORF">JCM15093_3106</name>
</gene>
<dbReference type="OrthoDB" id="1045011at2"/>
<keyword evidence="3" id="KW-1185">Reference proteome</keyword>
<dbReference type="eggNOG" id="ENOG5033R59">
    <property type="taxonomic scope" value="Bacteria"/>
</dbReference>
<evidence type="ECO:0000313" key="3">
    <source>
        <dbReference type="Proteomes" id="UP000027601"/>
    </source>
</evidence>
<keyword evidence="2" id="KW-0346">Stress response</keyword>
<proteinExistence type="predicted"/>
<accession>A0A069DBY7</accession>
<protein>
    <submittedName>
        <fullName evidence="2">Possible heat shock protein DnaJ</fullName>
    </submittedName>
</protein>
<evidence type="ECO:0000256" key="1">
    <source>
        <dbReference type="SAM" id="MobiDB-lite"/>
    </source>
</evidence>
<reference evidence="2 3" key="1">
    <citation type="journal article" date="2015" name="Microbes Environ.">
        <title>Distribution and evolution of nitrogen fixation genes in the phylum bacteroidetes.</title>
        <authorList>
            <person name="Inoue J."/>
            <person name="Oshima K."/>
            <person name="Suda W."/>
            <person name="Sakamoto M."/>
            <person name="Iino T."/>
            <person name="Noda S."/>
            <person name="Hongoh Y."/>
            <person name="Hattori M."/>
            <person name="Ohkuma M."/>
        </authorList>
    </citation>
    <scope>NUCLEOTIDE SEQUENCE [LARGE SCALE GENOMIC DNA]</scope>
    <source>
        <strain evidence="2 3">JCM 15093</strain>
    </source>
</reference>
<dbReference type="AlphaFoldDB" id="A0A069DBY7"/>
<dbReference type="RefSeq" id="WP_024997406.1">
    <property type="nucleotide sequence ID" value="NZ_ATZI01000004.1"/>
</dbReference>
<feature type="region of interest" description="Disordered" evidence="1">
    <location>
        <begin position="161"/>
        <end position="187"/>
    </location>
</feature>